<evidence type="ECO:0000256" key="3">
    <source>
        <dbReference type="ARBA" id="ARBA00016310"/>
    </source>
</evidence>
<dbReference type="InterPro" id="IPR029058">
    <property type="entry name" value="AB_hydrolase_fold"/>
</dbReference>
<keyword evidence="8" id="KW-1185">Reference proteome</keyword>
<dbReference type="InterPro" id="IPR001375">
    <property type="entry name" value="Peptidase_S9_cat"/>
</dbReference>
<dbReference type="PANTHER" id="PTHR42881">
    <property type="entry name" value="PROLYL ENDOPEPTIDASE"/>
    <property type="match status" value="1"/>
</dbReference>
<organism evidence="6 8">
    <name type="scientific">Clavelina lepadiformis</name>
    <name type="common">Light-bulb sea squirt</name>
    <name type="synonym">Ascidia lepadiformis</name>
    <dbReference type="NCBI Taxonomy" id="159417"/>
    <lineage>
        <taxon>Eukaryota</taxon>
        <taxon>Metazoa</taxon>
        <taxon>Chordata</taxon>
        <taxon>Tunicata</taxon>
        <taxon>Ascidiacea</taxon>
        <taxon>Aplousobranchia</taxon>
        <taxon>Clavelinidae</taxon>
        <taxon>Clavelina</taxon>
    </lineage>
</organism>
<dbReference type="InterPro" id="IPR002470">
    <property type="entry name" value="Peptidase_S9A"/>
</dbReference>
<dbReference type="EMBL" id="CAWYQH010000090">
    <property type="protein sequence ID" value="CAK8682245.1"/>
    <property type="molecule type" value="Genomic_DNA"/>
</dbReference>
<dbReference type="EC" id="3.4.21.-" evidence="4"/>
<evidence type="ECO:0000256" key="1">
    <source>
        <dbReference type="ARBA" id="ARBA00001070"/>
    </source>
</evidence>
<keyword evidence="4" id="KW-0645">Protease</keyword>
<proteinExistence type="inferred from homology"/>
<dbReference type="SUPFAM" id="SSF53474">
    <property type="entry name" value="alpha/beta-Hydrolases"/>
    <property type="match status" value="1"/>
</dbReference>
<dbReference type="PANTHER" id="PTHR42881:SF2">
    <property type="entry name" value="PROLYL ENDOPEPTIDASE"/>
    <property type="match status" value="1"/>
</dbReference>
<evidence type="ECO:0000313" key="6">
    <source>
        <dbReference type="EMBL" id="CAK8682245.1"/>
    </source>
</evidence>
<reference evidence="6 8" key="1">
    <citation type="submission" date="2024-02" db="EMBL/GenBank/DDBJ databases">
        <authorList>
            <person name="Daric V."/>
            <person name="Darras S."/>
        </authorList>
    </citation>
    <scope>NUCLEOTIDE SEQUENCE [LARGE SCALE GENOMIC DNA]</scope>
</reference>
<dbReference type="InterPro" id="IPR051167">
    <property type="entry name" value="Prolyl_oligopep/macrocyclase"/>
</dbReference>
<evidence type="ECO:0000259" key="5">
    <source>
        <dbReference type="Pfam" id="PF00326"/>
    </source>
</evidence>
<dbReference type="Pfam" id="PF00326">
    <property type="entry name" value="Peptidase_S9"/>
    <property type="match status" value="1"/>
</dbReference>
<keyword evidence="4" id="KW-0378">Hydrolase</keyword>
<feature type="domain" description="Peptidase S9 prolyl oligopeptidase catalytic" evidence="5">
    <location>
        <begin position="2"/>
        <end position="56"/>
    </location>
</feature>
<protein>
    <recommendedName>
        <fullName evidence="3 4">Prolyl endopeptidase</fullName>
        <ecNumber evidence="4">3.4.21.-</ecNumber>
    </recommendedName>
</protein>
<name>A0ABP0FWA9_CLALP</name>
<evidence type="ECO:0000256" key="4">
    <source>
        <dbReference type="RuleBase" id="RU368024"/>
    </source>
</evidence>
<sequence>MQHMGGVLAIANIRGGGEYGETWHRGGMLAKKQNCFDDFQHAAEHLINESYTSPNKSRSIFFLWKCDNRTILLADD</sequence>
<keyword evidence="4" id="KW-0720">Serine protease</keyword>
<comment type="caution">
    <text evidence="6">The sequence shown here is derived from an EMBL/GenBank/DDBJ whole genome shotgun (WGS) entry which is preliminary data.</text>
</comment>
<evidence type="ECO:0000256" key="2">
    <source>
        <dbReference type="ARBA" id="ARBA00005228"/>
    </source>
</evidence>
<dbReference type="Gene3D" id="3.40.50.1820">
    <property type="entry name" value="alpha/beta hydrolase"/>
    <property type="match status" value="1"/>
</dbReference>
<evidence type="ECO:0000313" key="7">
    <source>
        <dbReference type="EMBL" id="CAK8682250.1"/>
    </source>
</evidence>
<dbReference type="Proteomes" id="UP001642483">
    <property type="component" value="Unassembled WGS sequence"/>
</dbReference>
<gene>
    <name evidence="6" type="ORF">CVLEPA_LOCUS12927</name>
    <name evidence="7" type="ORF">CVLEPA_LOCUS12932</name>
</gene>
<evidence type="ECO:0000313" key="8">
    <source>
        <dbReference type="Proteomes" id="UP001642483"/>
    </source>
</evidence>
<accession>A0ABP0FWA9</accession>
<comment type="catalytic activity">
    <reaction evidence="1">
        <text>Hydrolysis of Pro-|-Xaa &gt;&gt; Ala-|-Xaa in oligopeptides.</text>
        <dbReference type="EC" id="3.4.21.26"/>
    </reaction>
</comment>
<dbReference type="PRINTS" id="PR00862">
    <property type="entry name" value="PROLIGOPTASE"/>
</dbReference>
<dbReference type="EMBL" id="CAWYQH010000090">
    <property type="protein sequence ID" value="CAK8682250.1"/>
    <property type="molecule type" value="Genomic_DNA"/>
</dbReference>
<comment type="similarity">
    <text evidence="2 4">Belongs to the peptidase S9A family.</text>
</comment>